<dbReference type="EMBL" id="JADNYJ010000068">
    <property type="protein sequence ID" value="KAF8892783.1"/>
    <property type="molecule type" value="Genomic_DNA"/>
</dbReference>
<dbReference type="AlphaFoldDB" id="A0A9P5NM72"/>
<comment type="caution">
    <text evidence="1">The sequence shown here is derived from an EMBL/GenBank/DDBJ whole genome shotgun (WGS) entry which is preliminary data.</text>
</comment>
<sequence>MSQQLHPTKEFLSNPNVLSCITSGILCGIPLGARAKRSELYDDVLFARYLMKHLGCYDSEVKITPPEILDAFAGVSASKAYNPRVACGMKISKNVVEVLLAGGDTDIADQTVAQIRFIWSSMRQISTAGSENRRQRKDLERMMKRRIYSFILPRLCDDFAEYTMWIRDWITWHEIWRTTLNRGYPRDADEERMDVLFEEIVDLAAKFDRYKGVLEDFRCRGSSGDDETFNNLIHSLAKATDQVHDIIGNEDICRLEPYPLIHGLENLTRLPDHVVAMRALADHKLVVTTLSPVHGDADLQWPTTPSPGKGQLKRSRFPRHRFLTKEELTPIGNHRRQHDFSRLPDSPTKLFVHPELRVAMFDKTMGSRGFSGYSDGELAPLEYVGTSDYCCAACEWWISEYNSRHPYDNVFIKGSSNIWEVNWCIPPFEMDYLGGYIASSLRKFMVIHGDVIKKPDDGNLYGESLES</sequence>
<evidence type="ECO:0000313" key="2">
    <source>
        <dbReference type="Proteomes" id="UP000724874"/>
    </source>
</evidence>
<gene>
    <name evidence="1" type="ORF">CPB84DRAFT_1783525</name>
</gene>
<dbReference type="OrthoDB" id="10459490at2759"/>
<organism evidence="1 2">
    <name type="scientific">Gymnopilus junonius</name>
    <name type="common">Spectacular rustgill mushroom</name>
    <name type="synonym">Gymnopilus spectabilis subsp. junonius</name>
    <dbReference type="NCBI Taxonomy" id="109634"/>
    <lineage>
        <taxon>Eukaryota</taxon>
        <taxon>Fungi</taxon>
        <taxon>Dikarya</taxon>
        <taxon>Basidiomycota</taxon>
        <taxon>Agaricomycotina</taxon>
        <taxon>Agaricomycetes</taxon>
        <taxon>Agaricomycetidae</taxon>
        <taxon>Agaricales</taxon>
        <taxon>Agaricineae</taxon>
        <taxon>Hymenogastraceae</taxon>
        <taxon>Gymnopilus</taxon>
    </lineage>
</organism>
<name>A0A9P5NM72_GYMJU</name>
<accession>A0A9P5NM72</accession>
<reference evidence="1" key="1">
    <citation type="submission" date="2020-11" db="EMBL/GenBank/DDBJ databases">
        <authorList>
            <consortium name="DOE Joint Genome Institute"/>
            <person name="Ahrendt S."/>
            <person name="Riley R."/>
            <person name="Andreopoulos W."/>
            <person name="LaButti K."/>
            <person name="Pangilinan J."/>
            <person name="Ruiz-duenas F.J."/>
            <person name="Barrasa J.M."/>
            <person name="Sanchez-Garcia M."/>
            <person name="Camarero S."/>
            <person name="Miyauchi S."/>
            <person name="Serrano A."/>
            <person name="Linde D."/>
            <person name="Babiker R."/>
            <person name="Drula E."/>
            <person name="Ayuso-Fernandez I."/>
            <person name="Pacheco R."/>
            <person name="Padilla G."/>
            <person name="Ferreira P."/>
            <person name="Barriuso J."/>
            <person name="Kellner H."/>
            <person name="Castanera R."/>
            <person name="Alfaro M."/>
            <person name="Ramirez L."/>
            <person name="Pisabarro A.G."/>
            <person name="Kuo A."/>
            <person name="Tritt A."/>
            <person name="Lipzen A."/>
            <person name="He G."/>
            <person name="Yan M."/>
            <person name="Ng V."/>
            <person name="Cullen D."/>
            <person name="Martin F."/>
            <person name="Rosso M.-N."/>
            <person name="Henrissat B."/>
            <person name="Hibbett D."/>
            <person name="Martinez A.T."/>
            <person name="Grigoriev I.V."/>
        </authorList>
    </citation>
    <scope>NUCLEOTIDE SEQUENCE</scope>
    <source>
        <strain evidence="1">AH 44721</strain>
    </source>
</reference>
<evidence type="ECO:0000313" key="1">
    <source>
        <dbReference type="EMBL" id="KAF8892783.1"/>
    </source>
</evidence>
<dbReference type="Proteomes" id="UP000724874">
    <property type="component" value="Unassembled WGS sequence"/>
</dbReference>
<protein>
    <submittedName>
        <fullName evidence="1">Uncharacterized protein</fullName>
    </submittedName>
</protein>
<proteinExistence type="predicted"/>
<keyword evidence="2" id="KW-1185">Reference proteome</keyword>